<dbReference type="PANTHER" id="PTHR39160:SF4">
    <property type="entry name" value="RESUSCITATION-PROMOTING FACTOR RPFB"/>
    <property type="match status" value="1"/>
</dbReference>
<keyword evidence="5" id="KW-1185">Reference proteome</keyword>
<dbReference type="KEGG" id="dmt:DESME_00185"/>
<keyword evidence="2" id="KW-0472">Membrane</keyword>
<evidence type="ECO:0000256" key="1">
    <source>
        <dbReference type="ARBA" id="ARBA00022729"/>
    </source>
</evidence>
<dbReference type="Pfam" id="PF03990">
    <property type="entry name" value="DUF348"/>
    <property type="match status" value="3"/>
</dbReference>
<evidence type="ECO:0000259" key="3">
    <source>
        <dbReference type="PROSITE" id="PS51109"/>
    </source>
</evidence>
<dbReference type="GO" id="GO:0004553">
    <property type="term" value="F:hydrolase activity, hydrolyzing O-glycosyl compounds"/>
    <property type="evidence" value="ECO:0007669"/>
    <property type="project" value="InterPro"/>
</dbReference>
<dbReference type="eggNOG" id="COG3584">
    <property type="taxonomic scope" value="Bacteria"/>
</dbReference>
<reference evidence="4 5" key="1">
    <citation type="submission" date="2013-12" db="EMBL/GenBank/DDBJ databases">
        <authorList>
            <consortium name="DOE Joint Genome Institute"/>
            <person name="Smidt H."/>
            <person name="Huntemann M."/>
            <person name="Han J."/>
            <person name="Chen A."/>
            <person name="Kyrpides N."/>
            <person name="Mavromatis K."/>
            <person name="Markowitz V."/>
            <person name="Palaniappan K."/>
            <person name="Ivanova N."/>
            <person name="Schaumberg A."/>
            <person name="Pati A."/>
            <person name="Liolios K."/>
            <person name="Nordberg H.P."/>
            <person name="Cantor M.N."/>
            <person name="Hua S.X."/>
            <person name="Woyke T."/>
        </authorList>
    </citation>
    <scope>NUCLEOTIDE SEQUENCE [LARGE SCALE GENOMIC DNA]</scope>
    <source>
        <strain evidence="5">DSM 15288</strain>
    </source>
</reference>
<protein>
    <recommendedName>
        <fullName evidence="3">G5 domain-containing protein</fullName>
    </recommendedName>
</protein>
<keyword evidence="2" id="KW-1133">Transmembrane helix</keyword>
<organism evidence="4 5">
    <name type="scientific">Desulfitobacterium metallireducens DSM 15288</name>
    <dbReference type="NCBI Taxonomy" id="871968"/>
    <lineage>
        <taxon>Bacteria</taxon>
        <taxon>Bacillati</taxon>
        <taxon>Bacillota</taxon>
        <taxon>Clostridia</taxon>
        <taxon>Eubacteriales</taxon>
        <taxon>Desulfitobacteriaceae</taxon>
        <taxon>Desulfitobacterium</taxon>
    </lineage>
</organism>
<dbReference type="HOGENOM" id="CLU_036884_0_1_9"/>
<name>W0E4P2_9FIRM</name>
<dbReference type="Pfam" id="PF06725">
    <property type="entry name" value="3D"/>
    <property type="match status" value="1"/>
</dbReference>
<dbReference type="Pfam" id="PF07501">
    <property type="entry name" value="G5"/>
    <property type="match status" value="1"/>
</dbReference>
<dbReference type="InterPro" id="IPR036908">
    <property type="entry name" value="RlpA-like_sf"/>
</dbReference>
<dbReference type="Gene3D" id="2.20.230.10">
    <property type="entry name" value="Resuscitation-promoting factor rpfb"/>
    <property type="match status" value="1"/>
</dbReference>
<dbReference type="GO" id="GO:0019867">
    <property type="term" value="C:outer membrane"/>
    <property type="evidence" value="ECO:0007669"/>
    <property type="project" value="InterPro"/>
</dbReference>
<dbReference type="OrthoDB" id="9798935at2"/>
<gene>
    <name evidence="4" type="ORF">DESME_00185</name>
</gene>
<dbReference type="AlphaFoldDB" id="W0E4P2"/>
<dbReference type="InterPro" id="IPR007137">
    <property type="entry name" value="DUF348"/>
</dbReference>
<evidence type="ECO:0000256" key="2">
    <source>
        <dbReference type="SAM" id="Phobius"/>
    </source>
</evidence>
<accession>W0E4P2</accession>
<dbReference type="CDD" id="cd22786">
    <property type="entry name" value="DPBB_YuiC-like"/>
    <property type="match status" value="1"/>
</dbReference>
<dbReference type="PROSITE" id="PS51109">
    <property type="entry name" value="G5"/>
    <property type="match status" value="1"/>
</dbReference>
<dbReference type="InterPro" id="IPR011098">
    <property type="entry name" value="G5_dom"/>
</dbReference>
<dbReference type="InterPro" id="IPR010611">
    <property type="entry name" value="3D_dom"/>
</dbReference>
<dbReference type="GO" id="GO:0009254">
    <property type="term" value="P:peptidoglycan turnover"/>
    <property type="evidence" value="ECO:0007669"/>
    <property type="project" value="InterPro"/>
</dbReference>
<sequence length="389" mass="41865">MVEKTGTRAISLVRSSRKTQIFVALLGILLVITSVVLLKAKTINVQIDEKVVSITTISDSVGSALKYSGLGVFPEDLVVPDRSTQVEKGLEVSVTRSLPLTVKLDGQEYTSRSAKSTVGEALQDLSDRLGLNIQETDEVDIDLQTPLVANMEIDVKKAVPIHVKVDGKQIDTYLAPRTVAEALTKLGITLGGQDKVSLPLDHNLQENDEIQVVRVTEKVETVTTEIPYQVVAKPADFPVGFPDRIVNRGENGLNQQVVKITYEDGEEVQRDVQKQEVTKTPVNQVVARGAQTSISRGGKTINFSKAIVVRASAYSSGSVTATGSSVHYGVVAVDPRVIPLGSSLYVEGYGDGIALDTGGAIKGNRVDLYMNSADAAYSWGVRSIVVYIK</sequence>
<proteinExistence type="predicted"/>
<evidence type="ECO:0000313" key="5">
    <source>
        <dbReference type="Proteomes" id="UP000010847"/>
    </source>
</evidence>
<dbReference type="InterPro" id="IPR051933">
    <property type="entry name" value="Resuscitation_pf_RpfB"/>
</dbReference>
<dbReference type="SUPFAM" id="SSF50685">
    <property type="entry name" value="Barwin-like endoglucanases"/>
    <property type="match status" value="1"/>
</dbReference>
<dbReference type="STRING" id="871968.DESME_00185"/>
<keyword evidence="1" id="KW-0732">Signal</keyword>
<feature type="domain" description="G5" evidence="3">
    <location>
        <begin position="212"/>
        <end position="292"/>
    </location>
</feature>
<dbReference type="eggNOG" id="COG3583">
    <property type="taxonomic scope" value="Bacteria"/>
</dbReference>
<keyword evidence="2" id="KW-0812">Transmembrane</keyword>
<dbReference type="PANTHER" id="PTHR39160">
    <property type="entry name" value="CELL WALL-BINDING PROTEIN YOCH"/>
    <property type="match status" value="1"/>
</dbReference>
<feature type="transmembrane region" description="Helical" evidence="2">
    <location>
        <begin position="21"/>
        <end position="38"/>
    </location>
</feature>
<dbReference type="RefSeq" id="WP_006717648.1">
    <property type="nucleotide sequence ID" value="NZ_CP007032.1"/>
</dbReference>
<dbReference type="Gene3D" id="2.40.40.10">
    <property type="entry name" value="RlpA-like domain"/>
    <property type="match status" value="1"/>
</dbReference>
<dbReference type="Proteomes" id="UP000010847">
    <property type="component" value="Chromosome"/>
</dbReference>
<evidence type="ECO:0000313" key="4">
    <source>
        <dbReference type="EMBL" id="AHF05697.1"/>
    </source>
</evidence>
<dbReference type="SMART" id="SM01208">
    <property type="entry name" value="G5"/>
    <property type="match status" value="1"/>
</dbReference>
<dbReference type="EMBL" id="CP007032">
    <property type="protein sequence ID" value="AHF05697.1"/>
    <property type="molecule type" value="Genomic_DNA"/>
</dbReference>